<evidence type="ECO:0000313" key="2">
    <source>
        <dbReference type="Proteomes" id="UP000726737"/>
    </source>
</evidence>
<protein>
    <submittedName>
        <fullName evidence="1">Uncharacterized protein</fullName>
    </submittedName>
</protein>
<comment type="caution">
    <text evidence="1">The sequence shown here is derived from an EMBL/GenBank/DDBJ whole genome shotgun (WGS) entry which is preliminary data.</text>
</comment>
<proteinExistence type="predicted"/>
<organism evidence="1 2">
    <name type="scientific">Mortierella polycephala</name>
    <dbReference type="NCBI Taxonomy" id="41804"/>
    <lineage>
        <taxon>Eukaryota</taxon>
        <taxon>Fungi</taxon>
        <taxon>Fungi incertae sedis</taxon>
        <taxon>Mucoromycota</taxon>
        <taxon>Mortierellomycotina</taxon>
        <taxon>Mortierellomycetes</taxon>
        <taxon>Mortierellales</taxon>
        <taxon>Mortierellaceae</taxon>
        <taxon>Mortierella</taxon>
    </lineage>
</organism>
<gene>
    <name evidence="1" type="ORF">BG011_006406</name>
</gene>
<accession>A0A9P6U025</accession>
<name>A0A9P6U025_9FUNG</name>
<dbReference type="AlphaFoldDB" id="A0A9P6U025"/>
<sequence length="102" mass="11849">MWFVVIWSTNSDYYLQPVDKDGNTLGYKIQDHTQKPKVVPTAVLIAIALWDKDKVKSELVDASEPPPGQKNKPEVASNLAFFQIMCVCLKFRWLNRRNFHLR</sequence>
<reference evidence="1" key="1">
    <citation type="journal article" date="2020" name="Fungal Divers.">
        <title>Resolving the Mortierellaceae phylogeny through synthesis of multi-gene phylogenetics and phylogenomics.</title>
        <authorList>
            <person name="Vandepol N."/>
            <person name="Liber J."/>
            <person name="Desiro A."/>
            <person name="Na H."/>
            <person name="Kennedy M."/>
            <person name="Barry K."/>
            <person name="Grigoriev I.V."/>
            <person name="Miller A.N."/>
            <person name="O'Donnell K."/>
            <person name="Stajich J.E."/>
            <person name="Bonito G."/>
        </authorList>
    </citation>
    <scope>NUCLEOTIDE SEQUENCE</scope>
    <source>
        <strain evidence="1">KOD948</strain>
    </source>
</reference>
<dbReference type="EMBL" id="JAAAJA010000463">
    <property type="protein sequence ID" value="KAG0253367.1"/>
    <property type="molecule type" value="Genomic_DNA"/>
</dbReference>
<evidence type="ECO:0000313" key="1">
    <source>
        <dbReference type="EMBL" id="KAG0253367.1"/>
    </source>
</evidence>
<dbReference type="Proteomes" id="UP000726737">
    <property type="component" value="Unassembled WGS sequence"/>
</dbReference>
<keyword evidence="2" id="KW-1185">Reference proteome</keyword>